<dbReference type="AlphaFoldDB" id="A0AA86P9W5"/>
<accession>A0AA86P9W5</accession>
<reference evidence="1" key="1">
    <citation type="submission" date="2023-06" db="EMBL/GenBank/DDBJ databases">
        <authorList>
            <person name="Kurt Z."/>
        </authorList>
    </citation>
    <scope>NUCLEOTIDE SEQUENCE</scope>
</reference>
<evidence type="ECO:0000313" key="3">
    <source>
        <dbReference type="Proteomes" id="UP001642409"/>
    </source>
</evidence>
<proteinExistence type="predicted"/>
<keyword evidence="3" id="KW-1185">Reference proteome</keyword>
<evidence type="ECO:0000313" key="1">
    <source>
        <dbReference type="EMBL" id="CAI9934762.1"/>
    </source>
</evidence>
<protein>
    <submittedName>
        <fullName evidence="2">Hypothetical_protein</fullName>
    </submittedName>
</protein>
<organism evidence="1">
    <name type="scientific">Hexamita inflata</name>
    <dbReference type="NCBI Taxonomy" id="28002"/>
    <lineage>
        <taxon>Eukaryota</taxon>
        <taxon>Metamonada</taxon>
        <taxon>Diplomonadida</taxon>
        <taxon>Hexamitidae</taxon>
        <taxon>Hexamitinae</taxon>
        <taxon>Hexamita</taxon>
    </lineage>
</organism>
<evidence type="ECO:0000313" key="2">
    <source>
        <dbReference type="EMBL" id="CAL6079150.1"/>
    </source>
</evidence>
<dbReference type="EMBL" id="CATOUU010000589">
    <property type="protein sequence ID" value="CAI9934762.1"/>
    <property type="molecule type" value="Genomic_DNA"/>
</dbReference>
<reference evidence="2 3" key="2">
    <citation type="submission" date="2024-07" db="EMBL/GenBank/DDBJ databases">
        <authorList>
            <person name="Akdeniz Z."/>
        </authorList>
    </citation>
    <scope>NUCLEOTIDE SEQUENCE [LARGE SCALE GENOMIC DNA]</scope>
</reference>
<sequence>MVLYFRIKVTFKRKYNVPPQILQNNLINANSVENEVMCALEQSKSSSSLPKQLIHSPTDVKITQQRVSKPKTPKPINDESRKKVSEFIQKLNGILKVASVQDSRFTSVLLSSYVESDSALKQLQKELVTQKILRSSQANRIKQLIDLETEYLQLMREFKSDKLREKMQKFRENARFQIATDENDTQIIKDAVDESQLYLQMLKDQLFQQKGLDKKTLNTDGICEMIQVEEEFIKMAEKATYTEFQNILKRYQKIKEGIELQK</sequence>
<gene>
    <name evidence="1" type="ORF">HINF_LOCUS22407</name>
    <name evidence="2" type="ORF">HINF_LOCUS59244</name>
</gene>
<comment type="caution">
    <text evidence="1">The sequence shown here is derived from an EMBL/GenBank/DDBJ whole genome shotgun (WGS) entry which is preliminary data.</text>
</comment>
<name>A0AA86P9W5_9EUKA</name>
<dbReference type="Proteomes" id="UP001642409">
    <property type="component" value="Unassembled WGS sequence"/>
</dbReference>
<dbReference type="EMBL" id="CAXDID020000339">
    <property type="protein sequence ID" value="CAL6079150.1"/>
    <property type="molecule type" value="Genomic_DNA"/>
</dbReference>